<organism evidence="4 5">
    <name type="scientific">Jezberella montanilacus</name>
    <dbReference type="NCBI Taxonomy" id="323426"/>
    <lineage>
        <taxon>Bacteria</taxon>
        <taxon>Pseudomonadati</taxon>
        <taxon>Pseudomonadota</taxon>
        <taxon>Betaproteobacteria</taxon>
        <taxon>Burkholderiales</taxon>
        <taxon>Alcaligenaceae</taxon>
        <taxon>Jezberella</taxon>
    </lineage>
</organism>
<protein>
    <submittedName>
        <fullName evidence="4">Outer membrane protein with glycine zipper</fullName>
    </submittedName>
</protein>
<evidence type="ECO:0000313" key="4">
    <source>
        <dbReference type="EMBL" id="PRY96327.1"/>
    </source>
</evidence>
<evidence type="ECO:0000256" key="2">
    <source>
        <dbReference type="SAM" id="SignalP"/>
    </source>
</evidence>
<evidence type="ECO:0000259" key="3">
    <source>
        <dbReference type="Pfam" id="PF13488"/>
    </source>
</evidence>
<feature type="domain" description="Glycine zipper" evidence="3">
    <location>
        <begin position="32"/>
        <end position="76"/>
    </location>
</feature>
<feature type="signal peptide" evidence="2">
    <location>
        <begin position="1"/>
        <end position="20"/>
    </location>
</feature>
<dbReference type="InterPro" id="IPR039567">
    <property type="entry name" value="Gly-zipper"/>
</dbReference>
<dbReference type="Proteomes" id="UP000238308">
    <property type="component" value="Unassembled WGS sequence"/>
</dbReference>
<dbReference type="Pfam" id="PF13488">
    <property type="entry name" value="Gly-zipper_Omp"/>
    <property type="match status" value="1"/>
</dbReference>
<keyword evidence="2" id="KW-0732">Signal</keyword>
<feature type="region of interest" description="Disordered" evidence="1">
    <location>
        <begin position="78"/>
        <end position="99"/>
    </location>
</feature>
<proteinExistence type="predicted"/>
<keyword evidence="5" id="KW-1185">Reference proteome</keyword>
<dbReference type="AlphaFoldDB" id="A0A2T0XBN0"/>
<sequence length="99" mass="10480">MKKIVLVFSTAAVLALSGCADMDTTQQRVLSGAAIGTVAGVGIGALTGGGLLWGAVGGAAVGAAGGYVYDRYENDQEYQRRENNRYRKPHNTKPDKDRY</sequence>
<dbReference type="RefSeq" id="WP_106228762.1">
    <property type="nucleotide sequence ID" value="NZ_PVTV01000018.1"/>
</dbReference>
<evidence type="ECO:0000313" key="5">
    <source>
        <dbReference type="Proteomes" id="UP000238308"/>
    </source>
</evidence>
<evidence type="ECO:0000256" key="1">
    <source>
        <dbReference type="SAM" id="MobiDB-lite"/>
    </source>
</evidence>
<accession>A0A2T0XBN0</accession>
<feature type="chain" id="PRO_5015500612" evidence="2">
    <location>
        <begin position="21"/>
        <end position="99"/>
    </location>
</feature>
<reference evidence="4 5" key="1">
    <citation type="submission" date="2018-03" db="EMBL/GenBank/DDBJ databases">
        <title>Genomic Encyclopedia of Type Strains, Phase III (KMG-III): the genomes of soil and plant-associated and newly described type strains.</title>
        <authorList>
            <person name="Whitman W."/>
        </authorList>
    </citation>
    <scope>NUCLEOTIDE SEQUENCE [LARGE SCALE GENOMIC DNA]</scope>
    <source>
        <strain evidence="4 5">MWH-P2sevCIIIb</strain>
    </source>
</reference>
<dbReference type="PROSITE" id="PS51257">
    <property type="entry name" value="PROKAR_LIPOPROTEIN"/>
    <property type="match status" value="1"/>
</dbReference>
<name>A0A2T0XBN0_9BURK</name>
<gene>
    <name evidence="4" type="ORF">BCM14_2949</name>
</gene>
<comment type="caution">
    <text evidence="4">The sequence shown here is derived from an EMBL/GenBank/DDBJ whole genome shotgun (WGS) entry which is preliminary data.</text>
</comment>
<dbReference type="EMBL" id="PVTV01000018">
    <property type="protein sequence ID" value="PRY96327.1"/>
    <property type="molecule type" value="Genomic_DNA"/>
</dbReference>